<evidence type="ECO:0000259" key="1">
    <source>
        <dbReference type="PROSITE" id="PS50112"/>
    </source>
</evidence>
<dbReference type="EMBL" id="BARS01055874">
    <property type="protein sequence ID" value="GAG49729.1"/>
    <property type="molecule type" value="Genomic_DNA"/>
</dbReference>
<protein>
    <recommendedName>
        <fullName evidence="1">PAS domain-containing protein</fullName>
    </recommendedName>
</protein>
<accession>X0Y1K7</accession>
<dbReference type="AlphaFoldDB" id="X0Y1K7"/>
<dbReference type="Pfam" id="PF13185">
    <property type="entry name" value="GAF_2"/>
    <property type="match status" value="1"/>
</dbReference>
<feature type="non-terminal residue" evidence="2">
    <location>
        <position position="1"/>
    </location>
</feature>
<reference evidence="2" key="1">
    <citation type="journal article" date="2014" name="Front. Microbiol.">
        <title>High frequency of phylogenetically diverse reductive dehalogenase-homologous genes in deep subseafloor sedimentary metagenomes.</title>
        <authorList>
            <person name="Kawai M."/>
            <person name="Futagami T."/>
            <person name="Toyoda A."/>
            <person name="Takaki Y."/>
            <person name="Nishi S."/>
            <person name="Hori S."/>
            <person name="Arai W."/>
            <person name="Tsubouchi T."/>
            <person name="Morono Y."/>
            <person name="Uchiyama I."/>
            <person name="Ito T."/>
            <person name="Fujiyama A."/>
            <person name="Inagaki F."/>
            <person name="Takami H."/>
        </authorList>
    </citation>
    <scope>NUCLEOTIDE SEQUENCE</scope>
    <source>
        <strain evidence="2">Expedition CK06-06</strain>
    </source>
</reference>
<dbReference type="Pfam" id="PF13188">
    <property type="entry name" value="PAS_8"/>
    <property type="match status" value="1"/>
</dbReference>
<gene>
    <name evidence="2" type="ORF">S01H1_82427</name>
</gene>
<dbReference type="InterPro" id="IPR035965">
    <property type="entry name" value="PAS-like_dom_sf"/>
</dbReference>
<dbReference type="NCBIfam" id="TIGR00229">
    <property type="entry name" value="sensory_box"/>
    <property type="match status" value="1"/>
</dbReference>
<proteinExistence type="predicted"/>
<dbReference type="SUPFAM" id="SSF55781">
    <property type="entry name" value="GAF domain-like"/>
    <property type="match status" value="1"/>
</dbReference>
<dbReference type="InterPro" id="IPR029016">
    <property type="entry name" value="GAF-like_dom_sf"/>
</dbReference>
<feature type="domain" description="PAS" evidence="1">
    <location>
        <begin position="130"/>
        <end position="172"/>
    </location>
</feature>
<dbReference type="CDD" id="cd00130">
    <property type="entry name" value="PAS"/>
    <property type="match status" value="1"/>
</dbReference>
<dbReference type="PROSITE" id="PS50112">
    <property type="entry name" value="PAS"/>
    <property type="match status" value="1"/>
</dbReference>
<organism evidence="2">
    <name type="scientific">marine sediment metagenome</name>
    <dbReference type="NCBI Taxonomy" id="412755"/>
    <lineage>
        <taxon>unclassified sequences</taxon>
        <taxon>metagenomes</taxon>
        <taxon>ecological metagenomes</taxon>
    </lineage>
</organism>
<sequence>DEKAGELALAAHRGVSAEFVREVGRFKLGEDFNSRVAITGEPLYVKDVSEDPSNTKMAVGGEGIRSQLIVPLKSKGKVMGTLCVAARSQRHVRPEELELVTAIGNQVGVAIENAHLYEQEREVAEQLRASEERYRELFENAYDAIWLHDLQENIVAANESFVRLTGYALEELGSIKASYLLAEGCLDSIKGIEG</sequence>
<dbReference type="SMART" id="SM00091">
    <property type="entry name" value="PAS"/>
    <property type="match status" value="1"/>
</dbReference>
<comment type="caution">
    <text evidence="2">The sequence shown here is derived from an EMBL/GenBank/DDBJ whole genome shotgun (WGS) entry which is preliminary data.</text>
</comment>
<evidence type="ECO:0000313" key="2">
    <source>
        <dbReference type="EMBL" id="GAG49729.1"/>
    </source>
</evidence>
<dbReference type="InterPro" id="IPR000014">
    <property type="entry name" value="PAS"/>
</dbReference>
<dbReference type="InterPro" id="IPR003018">
    <property type="entry name" value="GAF"/>
</dbReference>
<dbReference type="Gene3D" id="3.30.450.40">
    <property type="match status" value="1"/>
</dbReference>
<dbReference type="SMART" id="SM00065">
    <property type="entry name" value="GAF"/>
    <property type="match status" value="1"/>
</dbReference>
<feature type="non-terminal residue" evidence="2">
    <location>
        <position position="194"/>
    </location>
</feature>
<name>X0Y1K7_9ZZZZ</name>
<dbReference type="Gene3D" id="3.30.450.20">
    <property type="entry name" value="PAS domain"/>
    <property type="match status" value="1"/>
</dbReference>
<dbReference type="SUPFAM" id="SSF55785">
    <property type="entry name" value="PYP-like sensor domain (PAS domain)"/>
    <property type="match status" value="1"/>
</dbReference>